<evidence type="ECO:0000256" key="4">
    <source>
        <dbReference type="ARBA" id="ARBA00022723"/>
    </source>
</evidence>
<evidence type="ECO:0000256" key="6">
    <source>
        <dbReference type="ARBA" id="ARBA00022786"/>
    </source>
</evidence>
<dbReference type="GO" id="GO:0016874">
    <property type="term" value="F:ligase activity"/>
    <property type="evidence" value="ECO:0007669"/>
    <property type="project" value="UniProtKB-KW"/>
</dbReference>
<dbReference type="InterPro" id="IPR023321">
    <property type="entry name" value="PINIT"/>
</dbReference>
<keyword evidence="12" id="KW-0436">Ligase</keyword>
<dbReference type="PROSITE" id="PS51466">
    <property type="entry name" value="PINIT"/>
    <property type="match status" value="1"/>
</dbReference>
<dbReference type="PROSITE" id="PS51044">
    <property type="entry name" value="ZF_SP_RING"/>
    <property type="match status" value="1"/>
</dbReference>
<keyword evidence="7" id="KW-0862">Zinc</keyword>
<feature type="region of interest" description="Disordered" evidence="9">
    <location>
        <begin position="473"/>
        <end position="520"/>
    </location>
</feature>
<reference evidence="12 13" key="1">
    <citation type="submission" date="2015-10" db="EMBL/GenBank/DDBJ databases">
        <title>Draft genomes sequences of Candida glabrata isolates 1A, 1B, 2A, 2B, 3A and 3B.</title>
        <authorList>
            <person name="Haavelsrud O.E."/>
            <person name="Gaustad P."/>
        </authorList>
    </citation>
    <scope>NUCLEOTIDE SEQUENCE [LARGE SCALE GENOMIC DNA]</scope>
    <source>
        <strain evidence="12">910700640</strain>
    </source>
</reference>
<feature type="domain" description="PINIT" evidence="11">
    <location>
        <begin position="142"/>
        <end position="296"/>
    </location>
</feature>
<evidence type="ECO:0000256" key="9">
    <source>
        <dbReference type="SAM" id="MobiDB-lite"/>
    </source>
</evidence>
<comment type="similarity">
    <text evidence="2">Belongs to the PIAS family.</text>
</comment>
<dbReference type="VEuPathDB" id="FungiDB:GVI51_F02497"/>
<protein>
    <submittedName>
        <fullName evidence="12">E3 SUMO-protein ligase SIZ1</fullName>
    </submittedName>
</protein>
<sequence length="839" mass="94600">MDYNIPLGDDRCLVCNACNRLSLLDLDGLDALIRYLSEYKALKVDLGTGNSENVGIADKRNGLCLFLLRYLKKDRSKSYEIRAVIRAIDAIYRKQKLPSMMELTMLVRKYTNKYDPYGYWDNVDEFNPMDVVTKQMIEFMNISNNPKSPNFVRSPFYEILSIIPDTTRRLPAIEVKNVAECKFKFEKNVWTKLTDEKYPLKLYLFSRKDSKDPETGDYIPNKDEDTPIAFPTPIEVWVNNEKIKANFKGLKNRDGSVNPVDLTPFLKSWRAQNVVKIIHVFNKECYSSYCALIKPIAPQEILTTILNKPVIPYTSALENVKKLFGEQTDNELITTSTIISLKCPISYTRMSYPVRSKYCEHLQCFDGLWFLYSQLQVPTWMCPVCQISLKPADLYVCEFSMRVLNSCANNVEQIELAPDSTWKPIYEKEDQSDCSDEEDTSKDTMTEVLKHEIMTDTITNKTSRSNSQLNVVSLLSDEEDDTTTTKSKDRGSKLVPTSKNYNSSSTGNVVRKSIGNEKNGAVSQSIAIAASTTLHNDTNHDDEDDDLPLSAVARKRGSPREFSYGSYEINGTLASLSNNATLPQNSHTHKKPHLQRLAPKLLAKEPLKNTNGADANPIFGINSKFKNDNQLSKKTLDPKATSQPTINPSFDSAQQYSMRISSQAGLGSRSILSSSSNLSTSDRNPFVSEQQLAYEGKNRKASSEIMQKPIRNENRQSQQRITPDLKHVNDYKRTNKKGKIKHIVNDQKAEELTQLANGRLKTDKAPELPILPKLPQIAGQSHSTSKIASEPSLDKINRVSIKTKPPSALPIVNPFLTSKSKPNNTKGAEIVKGNSPWFV</sequence>
<comment type="pathway">
    <text evidence="1">Protein modification; protein sumoylation.</text>
</comment>
<evidence type="ECO:0000259" key="10">
    <source>
        <dbReference type="PROSITE" id="PS51044"/>
    </source>
</evidence>
<dbReference type="Pfam" id="PF14324">
    <property type="entry name" value="PINIT"/>
    <property type="match status" value="1"/>
</dbReference>
<keyword evidence="6" id="KW-0833">Ubl conjugation pathway</keyword>
<feature type="region of interest" description="Disordered" evidence="9">
    <location>
        <begin position="818"/>
        <end position="839"/>
    </location>
</feature>
<dbReference type="InterPro" id="IPR038654">
    <property type="entry name" value="PINIT_sf"/>
</dbReference>
<evidence type="ECO:0000256" key="2">
    <source>
        <dbReference type="ARBA" id="ARBA00005383"/>
    </source>
</evidence>
<dbReference type="VEuPathDB" id="FungiDB:B1J91_F02783g"/>
<dbReference type="AlphaFoldDB" id="A0A0W0DKD7"/>
<dbReference type="EMBL" id="LLZZ01000022">
    <property type="protein sequence ID" value="KTB12258.1"/>
    <property type="molecule type" value="Genomic_DNA"/>
</dbReference>
<dbReference type="GO" id="GO:0016925">
    <property type="term" value="P:protein sumoylation"/>
    <property type="evidence" value="ECO:0007669"/>
    <property type="project" value="UniProtKB-UniPathway"/>
</dbReference>
<evidence type="ECO:0000256" key="8">
    <source>
        <dbReference type="PROSITE-ProRule" id="PRU00452"/>
    </source>
</evidence>
<evidence type="ECO:0000256" key="1">
    <source>
        <dbReference type="ARBA" id="ARBA00004718"/>
    </source>
</evidence>
<comment type="caution">
    <text evidence="12">The sequence shown here is derived from an EMBL/GenBank/DDBJ whole genome shotgun (WGS) entry which is preliminary data.</text>
</comment>
<gene>
    <name evidence="12" type="ORF">AO440_001216</name>
</gene>
<evidence type="ECO:0000256" key="5">
    <source>
        <dbReference type="ARBA" id="ARBA00022771"/>
    </source>
</evidence>
<keyword evidence="3" id="KW-0808">Transferase</keyword>
<dbReference type="GO" id="GO:0000785">
    <property type="term" value="C:chromatin"/>
    <property type="evidence" value="ECO:0007669"/>
    <property type="project" value="TreeGrafter"/>
</dbReference>
<evidence type="ECO:0000256" key="7">
    <source>
        <dbReference type="ARBA" id="ARBA00022833"/>
    </source>
</evidence>
<name>A0A0W0DKD7_CANGB</name>
<evidence type="ECO:0000313" key="12">
    <source>
        <dbReference type="EMBL" id="KTB12258.1"/>
    </source>
</evidence>
<dbReference type="PANTHER" id="PTHR10782">
    <property type="entry name" value="ZINC FINGER MIZ DOMAIN-CONTAINING PROTEIN"/>
    <property type="match status" value="1"/>
</dbReference>
<evidence type="ECO:0000259" key="11">
    <source>
        <dbReference type="PROSITE" id="PS51466"/>
    </source>
</evidence>
<dbReference type="GO" id="GO:0061665">
    <property type="term" value="F:SUMO ligase activity"/>
    <property type="evidence" value="ECO:0007669"/>
    <property type="project" value="TreeGrafter"/>
</dbReference>
<keyword evidence="4" id="KW-0479">Metal-binding</keyword>
<organism evidence="12 13">
    <name type="scientific">Candida glabrata</name>
    <name type="common">Yeast</name>
    <name type="synonym">Torulopsis glabrata</name>
    <dbReference type="NCBI Taxonomy" id="5478"/>
    <lineage>
        <taxon>Eukaryota</taxon>
        <taxon>Fungi</taxon>
        <taxon>Dikarya</taxon>
        <taxon>Ascomycota</taxon>
        <taxon>Saccharomycotina</taxon>
        <taxon>Saccharomycetes</taxon>
        <taxon>Saccharomycetales</taxon>
        <taxon>Saccharomycetaceae</taxon>
        <taxon>Nakaseomyces</taxon>
    </lineage>
</organism>
<dbReference type="PHI-base" id="PHI:6466"/>
<dbReference type="Gene3D" id="3.30.40.10">
    <property type="entry name" value="Zinc/RING finger domain, C3HC4 (zinc finger)"/>
    <property type="match status" value="1"/>
</dbReference>
<feature type="compositionally biased region" description="Polar residues" evidence="9">
    <location>
        <begin position="495"/>
        <end position="508"/>
    </location>
</feature>
<evidence type="ECO:0000256" key="3">
    <source>
        <dbReference type="ARBA" id="ARBA00022679"/>
    </source>
</evidence>
<dbReference type="InterPro" id="IPR004181">
    <property type="entry name" value="Znf_MIZ"/>
</dbReference>
<dbReference type="GO" id="GO:0008270">
    <property type="term" value="F:zinc ion binding"/>
    <property type="evidence" value="ECO:0007669"/>
    <property type="project" value="UniProtKB-KW"/>
</dbReference>
<accession>A0A0W0DKD7</accession>
<dbReference type="InterPro" id="IPR013083">
    <property type="entry name" value="Znf_RING/FYVE/PHD"/>
</dbReference>
<dbReference type="Proteomes" id="UP000054886">
    <property type="component" value="Unassembled WGS sequence"/>
</dbReference>
<dbReference type="VEuPathDB" id="FungiDB:CAGL0F02783g"/>
<dbReference type="Gene3D" id="2.60.120.780">
    <property type="entry name" value="PINIT domain"/>
    <property type="match status" value="1"/>
</dbReference>
<dbReference type="PANTHER" id="PTHR10782:SF4">
    <property type="entry name" value="TONALLI, ISOFORM E"/>
    <property type="match status" value="1"/>
</dbReference>
<evidence type="ECO:0000313" key="13">
    <source>
        <dbReference type="Proteomes" id="UP000054886"/>
    </source>
</evidence>
<feature type="compositionally biased region" description="Polar residues" evidence="9">
    <location>
        <begin position="640"/>
        <end position="653"/>
    </location>
</feature>
<dbReference type="VEuPathDB" id="FungiDB:GWK60_F02497"/>
<feature type="region of interest" description="Disordered" evidence="9">
    <location>
        <begin position="634"/>
        <end position="653"/>
    </location>
</feature>
<keyword evidence="5 8" id="KW-0863">Zinc-finger</keyword>
<proteinExistence type="inferred from homology"/>
<dbReference type="Pfam" id="PF02891">
    <property type="entry name" value="zf-MIZ"/>
    <property type="match status" value="1"/>
</dbReference>
<dbReference type="UniPathway" id="UPA00886"/>
<feature type="domain" description="SP-RING-type" evidence="10">
    <location>
        <begin position="328"/>
        <end position="413"/>
    </location>
</feature>